<dbReference type="AlphaFoldDB" id="A0ABD5Z4R1"/>
<sequence length="119" mass="12257">MEEQPGLSSQYRKSSPWPMFVALGLVLSEFGVFMGGPFVPVAVGGVLILEASVAGILRESGYTRSLWPSALGLGALVGAAGGLLLVLTTYHTRALSLVGAGAIALVAGVVLFLVESKRL</sequence>
<proteinExistence type="predicted"/>
<keyword evidence="3" id="KW-1185">Reference proteome</keyword>
<keyword evidence="1" id="KW-0812">Transmembrane</keyword>
<reference evidence="2 3" key="1">
    <citation type="journal article" date="2019" name="Int. J. Syst. Evol. Microbiol.">
        <title>The Global Catalogue of Microorganisms (GCM) 10K type strain sequencing project: providing services to taxonomists for standard genome sequencing and annotation.</title>
        <authorList>
            <consortium name="The Broad Institute Genomics Platform"/>
            <consortium name="The Broad Institute Genome Sequencing Center for Infectious Disease"/>
            <person name="Wu L."/>
            <person name="Ma J."/>
        </authorList>
    </citation>
    <scope>NUCLEOTIDE SEQUENCE [LARGE SCALE GENOMIC DNA]</scope>
    <source>
        <strain evidence="2 3">XZGYJ-43</strain>
    </source>
</reference>
<keyword evidence="1" id="KW-1133">Transmembrane helix</keyword>
<dbReference type="EMBL" id="JBHTAR010000011">
    <property type="protein sequence ID" value="MFC7199975.1"/>
    <property type="molecule type" value="Genomic_DNA"/>
</dbReference>
<dbReference type="Proteomes" id="UP001596447">
    <property type="component" value="Unassembled WGS sequence"/>
</dbReference>
<feature type="transmembrane region" description="Helical" evidence="1">
    <location>
        <begin position="70"/>
        <end position="88"/>
    </location>
</feature>
<accession>A0ABD5Z4R1</accession>
<dbReference type="Pfam" id="PF24396">
    <property type="entry name" value="DUF7541"/>
    <property type="match status" value="1"/>
</dbReference>
<name>A0ABD5Z4R1_9EURY</name>
<evidence type="ECO:0000313" key="3">
    <source>
        <dbReference type="Proteomes" id="UP001596447"/>
    </source>
</evidence>
<dbReference type="InterPro" id="IPR055963">
    <property type="entry name" value="DUF7541"/>
</dbReference>
<keyword evidence="1" id="KW-0472">Membrane</keyword>
<organism evidence="2 3">
    <name type="scientific">Halospeciosus flavus</name>
    <dbReference type="NCBI Taxonomy" id="3032283"/>
    <lineage>
        <taxon>Archaea</taxon>
        <taxon>Methanobacteriati</taxon>
        <taxon>Methanobacteriota</taxon>
        <taxon>Stenosarchaea group</taxon>
        <taxon>Halobacteria</taxon>
        <taxon>Halobacteriales</taxon>
        <taxon>Halobacteriaceae</taxon>
        <taxon>Halospeciosus</taxon>
    </lineage>
</organism>
<comment type="caution">
    <text evidence="2">The sequence shown here is derived from an EMBL/GenBank/DDBJ whole genome shotgun (WGS) entry which is preliminary data.</text>
</comment>
<feature type="transmembrane region" description="Helical" evidence="1">
    <location>
        <begin position="20"/>
        <end position="49"/>
    </location>
</feature>
<gene>
    <name evidence="2" type="ORF">ACFQJ9_11250</name>
</gene>
<protein>
    <recommendedName>
        <fullName evidence="4">Cox cluster protein</fullName>
    </recommendedName>
</protein>
<dbReference type="RefSeq" id="WP_279529896.1">
    <property type="nucleotide sequence ID" value="NZ_CP122312.1"/>
</dbReference>
<evidence type="ECO:0000256" key="1">
    <source>
        <dbReference type="SAM" id="Phobius"/>
    </source>
</evidence>
<feature type="transmembrane region" description="Helical" evidence="1">
    <location>
        <begin position="94"/>
        <end position="114"/>
    </location>
</feature>
<evidence type="ECO:0000313" key="2">
    <source>
        <dbReference type="EMBL" id="MFC7199975.1"/>
    </source>
</evidence>
<evidence type="ECO:0008006" key="4">
    <source>
        <dbReference type="Google" id="ProtNLM"/>
    </source>
</evidence>